<protein>
    <submittedName>
        <fullName evidence="2">6-Phosphogluconolactonase</fullName>
    </submittedName>
</protein>
<name>S7W594_SPRLO</name>
<evidence type="ECO:0000313" key="2">
    <source>
        <dbReference type="EMBL" id="EPR77931.1"/>
    </source>
</evidence>
<evidence type="ECO:0000259" key="1">
    <source>
        <dbReference type="Pfam" id="PF01182"/>
    </source>
</evidence>
<dbReference type="PANTHER" id="PTHR11054:SF0">
    <property type="entry name" value="6-PHOSPHOGLUCONOLACTONASE"/>
    <property type="match status" value="1"/>
</dbReference>
<reference evidence="3" key="1">
    <citation type="journal article" date="2013" name="PLoS Genet.">
        <title>The genome of Spraguea lophii and the basis of host-microsporidian interactions.</title>
        <authorList>
            <person name="Campbell S.E."/>
            <person name="Williams T.A."/>
            <person name="Yousuf A."/>
            <person name="Soanes D.M."/>
            <person name="Paszkiewicz K.H."/>
            <person name="Williams B.A.P."/>
        </authorList>
    </citation>
    <scope>NUCLEOTIDE SEQUENCE [LARGE SCALE GENOMIC DNA]</scope>
    <source>
        <strain evidence="3">42_110</strain>
    </source>
</reference>
<dbReference type="SUPFAM" id="SSF100950">
    <property type="entry name" value="NagB/RpiA/CoA transferase-like"/>
    <property type="match status" value="1"/>
</dbReference>
<accession>S7W594</accession>
<dbReference type="Proteomes" id="UP000014978">
    <property type="component" value="Unassembled WGS sequence"/>
</dbReference>
<dbReference type="AlphaFoldDB" id="S7W594"/>
<comment type="caution">
    <text evidence="2">The sequence shown here is derived from an EMBL/GenBank/DDBJ whole genome shotgun (WGS) entry which is preliminary data.</text>
</comment>
<dbReference type="GO" id="GO:0005975">
    <property type="term" value="P:carbohydrate metabolic process"/>
    <property type="evidence" value="ECO:0007669"/>
    <property type="project" value="InterPro"/>
</dbReference>
<dbReference type="Pfam" id="PF01182">
    <property type="entry name" value="Glucosamine_iso"/>
    <property type="match status" value="1"/>
</dbReference>
<dbReference type="OrthoDB" id="432544at2759"/>
<organism evidence="2 3">
    <name type="scientific">Spraguea lophii (strain 42_110)</name>
    <name type="common">Microsporidian parasite</name>
    <dbReference type="NCBI Taxonomy" id="1358809"/>
    <lineage>
        <taxon>Eukaryota</taxon>
        <taxon>Fungi</taxon>
        <taxon>Fungi incertae sedis</taxon>
        <taxon>Microsporidia</taxon>
        <taxon>Spragueidae</taxon>
        <taxon>Spraguea</taxon>
    </lineage>
</organism>
<proteinExistence type="predicted"/>
<dbReference type="InterPro" id="IPR039104">
    <property type="entry name" value="6PGL"/>
</dbReference>
<dbReference type="Gene3D" id="3.40.50.1360">
    <property type="match status" value="1"/>
</dbReference>
<dbReference type="STRING" id="1358809.S7W594"/>
<dbReference type="FunCoup" id="S7W594">
    <property type="interactions" value="152"/>
</dbReference>
<keyword evidence="3" id="KW-1185">Reference proteome</keyword>
<dbReference type="PANTHER" id="PTHR11054">
    <property type="entry name" value="6-PHOSPHOGLUCONOLACTONASE"/>
    <property type="match status" value="1"/>
</dbReference>
<gene>
    <name evidence="2" type="ORF">SLOPH_51</name>
</gene>
<dbReference type="OMA" id="YADERIC"/>
<feature type="domain" description="Glucosamine/galactosamine-6-phosphate isomerase" evidence="1">
    <location>
        <begin position="23"/>
        <end position="172"/>
    </location>
</feature>
<dbReference type="HOGENOM" id="CLU_1391190_0_0_1"/>
<dbReference type="VEuPathDB" id="MicrosporidiaDB:SLOPH_51"/>
<dbReference type="EMBL" id="ATCN01001135">
    <property type="protein sequence ID" value="EPR77931.1"/>
    <property type="molecule type" value="Genomic_DNA"/>
</dbReference>
<dbReference type="InterPro" id="IPR037171">
    <property type="entry name" value="NagB/RpiA_transferase-like"/>
</dbReference>
<dbReference type="InParanoid" id="S7W594"/>
<evidence type="ECO:0000313" key="3">
    <source>
        <dbReference type="Proteomes" id="UP000014978"/>
    </source>
</evidence>
<dbReference type="InterPro" id="IPR006148">
    <property type="entry name" value="Glc/Gal-6P_isomerase"/>
</dbReference>
<sequence length="194" mass="22351">MKHPMTIVKDFRTKVFNMLEEYDNKPLNLLIAGGSVLYCLEHPQVLNLNTKQWNIYFCDERITTNPEDLNYVQAALFHSNTSAKMHILCEENKQEYIDVYKKIDLCFMGIGNDGHIASIFPNSSILDSENLLEQINNSPKPPPHRITVTIKFLNGIKKIFFLLPMVGGKKKSISKPHSSILERLKTEYEVFYQG</sequence>